<reference evidence="2 3" key="1">
    <citation type="submission" date="2019-03" db="EMBL/GenBank/DDBJ databases">
        <title>First draft genome of Liparis tanakae, snailfish: a comprehensive survey of snailfish specific genes.</title>
        <authorList>
            <person name="Kim W."/>
            <person name="Song I."/>
            <person name="Jeong J.-H."/>
            <person name="Kim D."/>
            <person name="Kim S."/>
            <person name="Ryu S."/>
            <person name="Song J.Y."/>
            <person name="Lee S.K."/>
        </authorList>
    </citation>
    <scope>NUCLEOTIDE SEQUENCE [LARGE SCALE GENOMIC DNA]</scope>
    <source>
        <tissue evidence="2">Muscle</tissue>
    </source>
</reference>
<feature type="compositionally biased region" description="Basic residues" evidence="1">
    <location>
        <begin position="1"/>
        <end position="11"/>
    </location>
</feature>
<dbReference type="Proteomes" id="UP000314294">
    <property type="component" value="Unassembled WGS sequence"/>
</dbReference>
<proteinExistence type="predicted"/>
<organism evidence="2 3">
    <name type="scientific">Liparis tanakae</name>
    <name type="common">Tanaka's snailfish</name>
    <dbReference type="NCBI Taxonomy" id="230148"/>
    <lineage>
        <taxon>Eukaryota</taxon>
        <taxon>Metazoa</taxon>
        <taxon>Chordata</taxon>
        <taxon>Craniata</taxon>
        <taxon>Vertebrata</taxon>
        <taxon>Euteleostomi</taxon>
        <taxon>Actinopterygii</taxon>
        <taxon>Neopterygii</taxon>
        <taxon>Teleostei</taxon>
        <taxon>Neoteleostei</taxon>
        <taxon>Acanthomorphata</taxon>
        <taxon>Eupercaria</taxon>
        <taxon>Perciformes</taxon>
        <taxon>Cottioidei</taxon>
        <taxon>Cottales</taxon>
        <taxon>Liparidae</taxon>
        <taxon>Liparis</taxon>
    </lineage>
</organism>
<protein>
    <submittedName>
        <fullName evidence="2">Uncharacterized protein</fullName>
    </submittedName>
</protein>
<name>A0A4Z2FIG6_9TELE</name>
<evidence type="ECO:0000256" key="1">
    <source>
        <dbReference type="SAM" id="MobiDB-lite"/>
    </source>
</evidence>
<dbReference type="EMBL" id="SRLO01001142">
    <property type="protein sequence ID" value="TNN40998.1"/>
    <property type="molecule type" value="Genomic_DNA"/>
</dbReference>
<sequence length="169" mass="19847">MEAGRRARWRLMRLTDQRSSEGRSTPPRKTDEAEREREGKETRGNAKERRPPEDDGGERERDRPAVMEEPFGELFGEPFREPFGEPFFVRVSSKFHDDWSNLPEPDEKVAGVDEAHRTYPRWIANVRAKCHGDPSDTCHVFFFVEHQNHRHRLENHGVKKDEVQNVSLK</sequence>
<feature type="compositionally biased region" description="Low complexity" evidence="1">
    <location>
        <begin position="68"/>
        <end position="77"/>
    </location>
</feature>
<keyword evidence="3" id="KW-1185">Reference proteome</keyword>
<accession>A0A4Z2FIG6</accession>
<feature type="region of interest" description="Disordered" evidence="1">
    <location>
        <begin position="1"/>
        <end position="78"/>
    </location>
</feature>
<evidence type="ECO:0000313" key="3">
    <source>
        <dbReference type="Proteomes" id="UP000314294"/>
    </source>
</evidence>
<comment type="caution">
    <text evidence="2">The sequence shown here is derived from an EMBL/GenBank/DDBJ whole genome shotgun (WGS) entry which is preliminary data.</text>
</comment>
<evidence type="ECO:0000313" key="2">
    <source>
        <dbReference type="EMBL" id="TNN40998.1"/>
    </source>
</evidence>
<feature type="compositionally biased region" description="Basic and acidic residues" evidence="1">
    <location>
        <begin position="28"/>
        <end position="66"/>
    </location>
</feature>
<gene>
    <name evidence="2" type="ORF">EYF80_048834</name>
</gene>
<dbReference type="AlphaFoldDB" id="A0A4Z2FIG6"/>